<accession>A0A5N6WJM9</accession>
<proteinExistence type="predicted"/>
<keyword evidence="4" id="KW-1185">Reference proteome</keyword>
<organism evidence="3 4">
    <name type="scientific">Aspergillus sergii</name>
    <dbReference type="NCBI Taxonomy" id="1034303"/>
    <lineage>
        <taxon>Eukaryota</taxon>
        <taxon>Fungi</taxon>
        <taxon>Dikarya</taxon>
        <taxon>Ascomycota</taxon>
        <taxon>Pezizomycotina</taxon>
        <taxon>Eurotiomycetes</taxon>
        <taxon>Eurotiomycetidae</taxon>
        <taxon>Eurotiales</taxon>
        <taxon>Aspergillaceae</taxon>
        <taxon>Aspergillus</taxon>
        <taxon>Aspergillus subgen. Circumdati</taxon>
    </lineage>
</organism>
<reference evidence="4" key="1">
    <citation type="submission" date="2019-04" db="EMBL/GenBank/DDBJ databases">
        <title>Friends and foes A comparative genomics studyof 23 Aspergillus species from section Flavi.</title>
        <authorList>
            <consortium name="DOE Joint Genome Institute"/>
            <person name="Kjaerbolling I."/>
            <person name="Vesth T."/>
            <person name="Frisvad J.C."/>
            <person name="Nybo J.L."/>
            <person name="Theobald S."/>
            <person name="Kildgaard S."/>
            <person name="Isbrandt T."/>
            <person name="Kuo A."/>
            <person name="Sato A."/>
            <person name="Lyhne E.K."/>
            <person name="Kogle M.E."/>
            <person name="Wiebenga A."/>
            <person name="Kun R.S."/>
            <person name="Lubbers R.J."/>
            <person name="Makela M.R."/>
            <person name="Barry K."/>
            <person name="Chovatia M."/>
            <person name="Clum A."/>
            <person name="Daum C."/>
            <person name="Haridas S."/>
            <person name="He G."/>
            <person name="LaButti K."/>
            <person name="Lipzen A."/>
            <person name="Mondo S."/>
            <person name="Riley R."/>
            <person name="Salamov A."/>
            <person name="Simmons B.A."/>
            <person name="Magnuson J.K."/>
            <person name="Henrissat B."/>
            <person name="Mortensen U.H."/>
            <person name="Larsen T.O."/>
            <person name="Devries R.P."/>
            <person name="Grigoriev I.V."/>
            <person name="Machida M."/>
            <person name="Baker S.E."/>
            <person name="Andersen M.R."/>
        </authorList>
    </citation>
    <scope>NUCLEOTIDE SEQUENCE [LARGE SCALE GENOMIC DNA]</scope>
    <source>
        <strain evidence="4">CBS 130017</strain>
    </source>
</reference>
<evidence type="ECO:0000313" key="3">
    <source>
        <dbReference type="EMBL" id="KAE8321097.1"/>
    </source>
</evidence>
<dbReference type="InterPro" id="IPR036673">
    <property type="entry name" value="Cyanovirin-N_sf"/>
</dbReference>
<name>A0A5N6WJM9_9EURO</name>
<dbReference type="InterPro" id="IPR011058">
    <property type="entry name" value="Cyanovirin-N"/>
</dbReference>
<feature type="chain" id="PRO_5024831682" description="Cyanovirin-N domain-containing protein" evidence="1">
    <location>
        <begin position="18"/>
        <end position="126"/>
    </location>
</feature>
<dbReference type="Pfam" id="PF08881">
    <property type="entry name" value="CVNH"/>
    <property type="match status" value="1"/>
</dbReference>
<dbReference type="Gene3D" id="2.30.60.10">
    <property type="entry name" value="Cyanovirin-N"/>
    <property type="match status" value="1"/>
</dbReference>
<dbReference type="EMBL" id="ML741881">
    <property type="protein sequence ID" value="KAE8321097.1"/>
    <property type="molecule type" value="Genomic_DNA"/>
</dbReference>
<dbReference type="AlphaFoldDB" id="A0A5N6WJM9"/>
<evidence type="ECO:0000313" key="4">
    <source>
        <dbReference type="Proteomes" id="UP000325945"/>
    </source>
</evidence>
<keyword evidence="1" id="KW-0732">Signal</keyword>
<dbReference type="Proteomes" id="UP000325945">
    <property type="component" value="Unassembled WGS sequence"/>
</dbReference>
<feature type="signal peptide" evidence="1">
    <location>
        <begin position="1"/>
        <end position="17"/>
    </location>
</feature>
<evidence type="ECO:0000259" key="2">
    <source>
        <dbReference type="Pfam" id="PF08881"/>
    </source>
</evidence>
<protein>
    <recommendedName>
        <fullName evidence="2">Cyanovirin-N domain-containing protein</fullName>
    </recommendedName>
</protein>
<feature type="domain" description="Cyanovirin-N" evidence="2">
    <location>
        <begin position="20"/>
        <end position="116"/>
    </location>
</feature>
<evidence type="ECO:0000256" key="1">
    <source>
        <dbReference type="SAM" id="SignalP"/>
    </source>
</evidence>
<dbReference type="SUPFAM" id="SSF51322">
    <property type="entry name" value="Cyanovirin-N"/>
    <property type="match status" value="1"/>
</dbReference>
<gene>
    <name evidence="3" type="ORF">BDV39DRAFT_211052</name>
</gene>
<sequence>MRLQYLLVITLSTLTIASDFVQSCRDLAFAAPSMLSASCAGPSGWTVSQLDLNLCFGIADDQFVPQESGDAFMECYSAEFGDQGAELLVSCVVGERNTYGMKAAINEVISNYNGVLNCFDHDGTII</sequence>